<dbReference type="Gene3D" id="3.30.930.10">
    <property type="entry name" value="Bira Bifunctional Protein, Domain 2"/>
    <property type="match status" value="1"/>
</dbReference>
<accession>A0A7K4C037</accession>
<dbReference type="GO" id="GO:0004826">
    <property type="term" value="F:phenylalanine-tRNA ligase activity"/>
    <property type="evidence" value="ECO:0007669"/>
    <property type="project" value="UniProtKB-EC"/>
</dbReference>
<evidence type="ECO:0000256" key="2">
    <source>
        <dbReference type="ARBA" id="ARBA00006703"/>
    </source>
</evidence>
<evidence type="ECO:0000256" key="6">
    <source>
        <dbReference type="ARBA" id="ARBA00022723"/>
    </source>
</evidence>
<evidence type="ECO:0000256" key="11">
    <source>
        <dbReference type="ARBA" id="ARBA00023146"/>
    </source>
</evidence>
<dbReference type="GO" id="GO:0000049">
    <property type="term" value="F:tRNA binding"/>
    <property type="evidence" value="ECO:0007669"/>
    <property type="project" value="InterPro"/>
</dbReference>
<dbReference type="InterPro" id="IPR002319">
    <property type="entry name" value="Phenylalanyl-tRNA_Synthase"/>
</dbReference>
<evidence type="ECO:0000256" key="5">
    <source>
        <dbReference type="ARBA" id="ARBA00022598"/>
    </source>
</evidence>
<dbReference type="GO" id="GO:0005524">
    <property type="term" value="F:ATP binding"/>
    <property type="evidence" value="ECO:0007669"/>
    <property type="project" value="UniProtKB-KW"/>
</dbReference>
<dbReference type="EMBL" id="JAAZKV010000030">
    <property type="protein sequence ID" value="NMA44874.1"/>
    <property type="molecule type" value="Genomic_DNA"/>
</dbReference>
<evidence type="ECO:0000256" key="4">
    <source>
        <dbReference type="ARBA" id="ARBA00022490"/>
    </source>
</evidence>
<dbReference type="PROSITE" id="PS50862">
    <property type="entry name" value="AA_TRNA_LIGASE_II"/>
    <property type="match status" value="1"/>
</dbReference>
<keyword evidence="9" id="KW-0460">Magnesium</keyword>
<dbReference type="InterPro" id="IPR004529">
    <property type="entry name" value="Phe-tRNA-synth_IIc_asu"/>
</dbReference>
<feature type="domain" description="Aminoacyl-transfer RNA synthetases class-II family profile" evidence="12">
    <location>
        <begin position="221"/>
        <end position="451"/>
    </location>
</feature>
<evidence type="ECO:0000256" key="7">
    <source>
        <dbReference type="ARBA" id="ARBA00022741"/>
    </source>
</evidence>
<dbReference type="InterPro" id="IPR045864">
    <property type="entry name" value="aa-tRNA-synth_II/BPL/LPL"/>
</dbReference>
<dbReference type="GO" id="GO:0005737">
    <property type="term" value="C:cytoplasm"/>
    <property type="evidence" value="ECO:0007669"/>
    <property type="project" value="UniProtKB-SubCell"/>
</dbReference>
<keyword evidence="5 13" id="KW-0436">Ligase</keyword>
<proteinExistence type="inferred from homology"/>
<dbReference type="CDD" id="cd00496">
    <property type="entry name" value="PheRS_alpha_core"/>
    <property type="match status" value="1"/>
</dbReference>
<evidence type="ECO:0000256" key="10">
    <source>
        <dbReference type="ARBA" id="ARBA00022917"/>
    </source>
</evidence>
<keyword evidence="7" id="KW-0547">Nucleotide-binding</keyword>
<dbReference type="FunFam" id="3.30.930.10:FF:000095">
    <property type="entry name" value="Phenylalanine--tRNA ligase alpha subunit"/>
    <property type="match status" value="1"/>
</dbReference>
<evidence type="ECO:0000313" key="14">
    <source>
        <dbReference type="Proteomes" id="UP000526302"/>
    </source>
</evidence>
<evidence type="ECO:0000256" key="8">
    <source>
        <dbReference type="ARBA" id="ARBA00022840"/>
    </source>
</evidence>
<dbReference type="GO" id="GO:0006432">
    <property type="term" value="P:phenylalanyl-tRNA aminoacylation"/>
    <property type="evidence" value="ECO:0007669"/>
    <property type="project" value="InterPro"/>
</dbReference>
<dbReference type="EC" id="6.1.1.20" evidence="3"/>
<evidence type="ECO:0000313" key="13">
    <source>
        <dbReference type="EMBL" id="NMA44874.1"/>
    </source>
</evidence>
<dbReference type="AlphaFoldDB" id="A0A7K4C037"/>
<sequence>MLNRVKELSEIERKVLLVLSDELISFENCSKLSLLPIDSVRRASAWLSEKDFAIMKESTEEKFVLTDLGNKALLEGLPESIFLSALSKLGGRASFSDLQKASKLSSQEFTAALGINKRKAFIVIVNGVIEETGVANDQPNSCENILQNVVDGKEIEDGLLLDLQKRGLVEKKLVTSRLIKISKNGGVAQKILSTSDIERTFDVSAPVPEIFAGKKTPYVQFLQQIRHKLVALGFEEVSAPLVVTEFYNFDVLFQPQNHPARTWTDSYQLLKPRVGSLPNKKIVSAIKSAHENGGVSKSKGWGYEWSESIASRAVPAMHGTAHSARQLVKGVKSPHKYFAIARCFRPDVLDATHLIEFNQMEGFVVGDDLNFKHLLGMLKDFAIEFAGAEKVKFFPDYYPFTEPSVQLSAKHPEMGWIEFAGAGMFRPEMLENLGIKGQAIAWGVGIDRLAMFKLGIKDIRYLFSEDIGYLRKASGVFLK</sequence>
<keyword evidence="4" id="KW-0963">Cytoplasm</keyword>
<name>A0A7K4C037_9ARCH</name>
<evidence type="ECO:0000259" key="12">
    <source>
        <dbReference type="PROSITE" id="PS50862"/>
    </source>
</evidence>
<comment type="similarity">
    <text evidence="2">Belongs to the class-II aminoacyl-tRNA synthetase family. Phe-tRNA synthetase alpha subunit type 2 subfamily.</text>
</comment>
<protein>
    <recommendedName>
        <fullName evidence="3">phenylalanine--tRNA ligase</fullName>
        <ecNumber evidence="3">6.1.1.20</ecNumber>
    </recommendedName>
</protein>
<gene>
    <name evidence="13" type="ORF">GX950_03635</name>
</gene>
<dbReference type="Proteomes" id="UP000526302">
    <property type="component" value="Unassembled WGS sequence"/>
</dbReference>
<dbReference type="NCBIfam" id="TIGR00468">
    <property type="entry name" value="pheS"/>
    <property type="match status" value="1"/>
</dbReference>
<keyword evidence="11" id="KW-0030">Aminoacyl-tRNA synthetase</keyword>
<dbReference type="PANTHER" id="PTHR11538:SF40">
    <property type="entry name" value="PHENYLALANINE--TRNA LIGASE ALPHA SUBUNIT"/>
    <property type="match status" value="1"/>
</dbReference>
<keyword evidence="10" id="KW-0648">Protein biosynthesis</keyword>
<dbReference type="SUPFAM" id="SSF55681">
    <property type="entry name" value="Class II aaRS and biotin synthetases"/>
    <property type="match status" value="1"/>
</dbReference>
<evidence type="ECO:0000256" key="3">
    <source>
        <dbReference type="ARBA" id="ARBA00012814"/>
    </source>
</evidence>
<dbReference type="Pfam" id="PF01409">
    <property type="entry name" value="tRNA-synt_2d"/>
    <property type="match status" value="1"/>
</dbReference>
<evidence type="ECO:0000256" key="1">
    <source>
        <dbReference type="ARBA" id="ARBA00004496"/>
    </source>
</evidence>
<dbReference type="PANTHER" id="PTHR11538">
    <property type="entry name" value="PHENYLALANYL-TRNA SYNTHETASE"/>
    <property type="match status" value="1"/>
</dbReference>
<evidence type="ECO:0000256" key="9">
    <source>
        <dbReference type="ARBA" id="ARBA00022842"/>
    </source>
</evidence>
<dbReference type="NCBIfam" id="NF003210">
    <property type="entry name" value="PRK04172.1"/>
    <property type="match status" value="1"/>
</dbReference>
<comment type="caution">
    <text evidence="13">The sequence shown here is derived from an EMBL/GenBank/DDBJ whole genome shotgun (WGS) entry which is preliminary data.</text>
</comment>
<reference evidence="13 14" key="1">
    <citation type="journal article" date="2020" name="Biotechnol. Biofuels">
        <title>New insights from the biogas microbiome by comprehensive genome-resolved metagenomics of nearly 1600 species originating from multiple anaerobic digesters.</title>
        <authorList>
            <person name="Campanaro S."/>
            <person name="Treu L."/>
            <person name="Rodriguez-R L.M."/>
            <person name="Kovalovszki A."/>
            <person name="Ziels R.M."/>
            <person name="Maus I."/>
            <person name="Zhu X."/>
            <person name="Kougias P.G."/>
            <person name="Basile A."/>
            <person name="Luo G."/>
            <person name="Schluter A."/>
            <person name="Konstantinidis K.T."/>
            <person name="Angelidaki I."/>
        </authorList>
    </citation>
    <scope>NUCLEOTIDE SEQUENCE [LARGE SCALE GENOMIC DNA]</scope>
    <source>
        <strain evidence="13">AS22ysBPME_79</strain>
    </source>
</reference>
<organism evidence="13 14">
    <name type="scientific">Candidatus Iainarchaeum sp</name>
    <dbReference type="NCBI Taxonomy" id="3101447"/>
    <lineage>
        <taxon>Archaea</taxon>
        <taxon>Candidatus Iainarchaeota</taxon>
        <taxon>Candidatus Iainarchaeia</taxon>
        <taxon>Candidatus Iainarchaeales</taxon>
        <taxon>Candidatus Iainarchaeaceae</taxon>
        <taxon>Candidatus Iainarchaeum</taxon>
    </lineage>
</organism>
<keyword evidence="8" id="KW-0067">ATP-binding</keyword>
<dbReference type="GO" id="GO:0046872">
    <property type="term" value="F:metal ion binding"/>
    <property type="evidence" value="ECO:0007669"/>
    <property type="project" value="UniProtKB-KW"/>
</dbReference>
<dbReference type="InterPro" id="IPR006195">
    <property type="entry name" value="aa-tRNA-synth_II"/>
</dbReference>
<keyword evidence="6" id="KW-0479">Metal-binding</keyword>
<comment type="subcellular location">
    <subcellularLocation>
        <location evidence="1">Cytoplasm</location>
    </subcellularLocation>
</comment>